<dbReference type="CDD" id="cd03216">
    <property type="entry name" value="ABC_Carb_Monos_I"/>
    <property type="match status" value="1"/>
</dbReference>
<organism evidence="6 7">
    <name type="scientific">Effusibacillus consociatus</name>
    <dbReference type="NCBI Taxonomy" id="1117041"/>
    <lineage>
        <taxon>Bacteria</taxon>
        <taxon>Bacillati</taxon>
        <taxon>Bacillota</taxon>
        <taxon>Bacilli</taxon>
        <taxon>Bacillales</taxon>
        <taxon>Alicyclobacillaceae</taxon>
        <taxon>Effusibacillus</taxon>
    </lineage>
</organism>
<evidence type="ECO:0000256" key="1">
    <source>
        <dbReference type="ARBA" id="ARBA00022448"/>
    </source>
</evidence>
<gene>
    <name evidence="6" type="ORF">ACFO8Q_13410</name>
</gene>
<dbReference type="Proteomes" id="UP001596002">
    <property type="component" value="Unassembled WGS sequence"/>
</dbReference>
<reference evidence="7" key="1">
    <citation type="journal article" date="2019" name="Int. J. Syst. Evol. Microbiol.">
        <title>The Global Catalogue of Microorganisms (GCM) 10K type strain sequencing project: providing services to taxonomists for standard genome sequencing and annotation.</title>
        <authorList>
            <consortium name="The Broad Institute Genomics Platform"/>
            <consortium name="The Broad Institute Genome Sequencing Center for Infectious Disease"/>
            <person name="Wu L."/>
            <person name="Ma J."/>
        </authorList>
    </citation>
    <scope>NUCLEOTIDE SEQUENCE [LARGE SCALE GENOMIC DNA]</scope>
    <source>
        <strain evidence="7">WYCCWR 12678</strain>
    </source>
</reference>
<dbReference type="PANTHER" id="PTHR43790">
    <property type="entry name" value="CARBOHYDRATE TRANSPORT ATP-BINDING PROTEIN MG119-RELATED"/>
    <property type="match status" value="1"/>
</dbReference>
<sequence>MRGIIKDFPGVRALNNVTFTANKGEVLALLGENGAGKSTLMKILSGVYPHGTYEGDILVDGKTCRFANTRDAEAAGIAIIHQELNLIPGLSIAENIFLGREPKKVSPLGIIDWNQMHKDTQRLLERLRLPFRPTDLVSTLSVGQQQMIEIAKALSINADILVLDEPTSALTESEVEKLFEIINELRTSGVTMIYISHKMDEIFTISDRITVLRDGSSVGSAMIEDVTRDQLVTLMVGRDISQLFPKVEQTPGDVVLKVEGYSAKSPKGDGYLLNDIEFQVRAGEVVGFAGLMGSGRTELVNSLFGALEAKADGKVEIEGQPVSIRTPQDAIRHGIAMVTEDRKESGLVLNMTVKENTSLASLKRLSSRLGVINEQAEEGLARQYMKELRTKTPGSSAVVNNLSGGNQQKVVISKWLATKPKVLILDEPTRGIDVGAKVEIYQLINKLTAEGVAVIMISSELPEVLGMSDRILVMREGTIAGELSRSEATQESIMQYATGGV</sequence>
<dbReference type="InterPro" id="IPR003439">
    <property type="entry name" value="ABC_transporter-like_ATP-bd"/>
</dbReference>
<keyword evidence="4 6" id="KW-0067">ATP-binding</keyword>
<dbReference type="SUPFAM" id="SSF52540">
    <property type="entry name" value="P-loop containing nucleoside triphosphate hydrolases"/>
    <property type="match status" value="2"/>
</dbReference>
<dbReference type="CDD" id="cd03215">
    <property type="entry name" value="ABC_Carb_Monos_II"/>
    <property type="match status" value="1"/>
</dbReference>
<dbReference type="GO" id="GO:0005524">
    <property type="term" value="F:ATP binding"/>
    <property type="evidence" value="ECO:0007669"/>
    <property type="project" value="UniProtKB-KW"/>
</dbReference>
<protein>
    <submittedName>
        <fullName evidence="6">Sugar ABC transporter ATP-binding protein</fullName>
    </submittedName>
</protein>
<evidence type="ECO:0000256" key="4">
    <source>
        <dbReference type="ARBA" id="ARBA00022840"/>
    </source>
</evidence>
<accession>A0ABV9Q1F7</accession>
<feature type="domain" description="ABC transporter" evidence="5">
    <location>
        <begin position="1"/>
        <end position="239"/>
    </location>
</feature>
<proteinExistence type="predicted"/>
<dbReference type="InterPro" id="IPR027417">
    <property type="entry name" value="P-loop_NTPase"/>
</dbReference>
<dbReference type="RefSeq" id="WP_380026347.1">
    <property type="nucleotide sequence ID" value="NZ_JBHSHC010000099.1"/>
</dbReference>
<comment type="caution">
    <text evidence="6">The sequence shown here is derived from an EMBL/GenBank/DDBJ whole genome shotgun (WGS) entry which is preliminary data.</text>
</comment>
<dbReference type="InterPro" id="IPR050107">
    <property type="entry name" value="ABC_carbohydrate_import_ATPase"/>
</dbReference>
<dbReference type="SMART" id="SM00382">
    <property type="entry name" value="AAA"/>
    <property type="match status" value="2"/>
</dbReference>
<feature type="domain" description="ABC transporter" evidence="5">
    <location>
        <begin position="256"/>
        <end position="501"/>
    </location>
</feature>
<keyword evidence="7" id="KW-1185">Reference proteome</keyword>
<dbReference type="Pfam" id="PF00005">
    <property type="entry name" value="ABC_tran"/>
    <property type="match status" value="2"/>
</dbReference>
<evidence type="ECO:0000259" key="5">
    <source>
        <dbReference type="PROSITE" id="PS50893"/>
    </source>
</evidence>
<evidence type="ECO:0000313" key="6">
    <source>
        <dbReference type="EMBL" id="MFC4768346.1"/>
    </source>
</evidence>
<evidence type="ECO:0000256" key="3">
    <source>
        <dbReference type="ARBA" id="ARBA00022741"/>
    </source>
</evidence>
<evidence type="ECO:0000313" key="7">
    <source>
        <dbReference type="Proteomes" id="UP001596002"/>
    </source>
</evidence>
<dbReference type="EMBL" id="JBHSHC010000099">
    <property type="protein sequence ID" value="MFC4768346.1"/>
    <property type="molecule type" value="Genomic_DNA"/>
</dbReference>
<keyword evidence="2" id="KW-0677">Repeat</keyword>
<dbReference type="InterPro" id="IPR003593">
    <property type="entry name" value="AAA+_ATPase"/>
</dbReference>
<keyword evidence="1" id="KW-0813">Transport</keyword>
<name>A0ABV9Q1F7_9BACL</name>
<dbReference type="PANTHER" id="PTHR43790:SF9">
    <property type="entry name" value="GALACTOFURANOSE TRANSPORTER ATP-BINDING PROTEIN YTFR"/>
    <property type="match status" value="1"/>
</dbReference>
<dbReference type="PROSITE" id="PS50893">
    <property type="entry name" value="ABC_TRANSPORTER_2"/>
    <property type="match status" value="2"/>
</dbReference>
<keyword evidence="3" id="KW-0547">Nucleotide-binding</keyword>
<dbReference type="PROSITE" id="PS00211">
    <property type="entry name" value="ABC_TRANSPORTER_1"/>
    <property type="match status" value="2"/>
</dbReference>
<dbReference type="InterPro" id="IPR017871">
    <property type="entry name" value="ABC_transporter-like_CS"/>
</dbReference>
<evidence type="ECO:0000256" key="2">
    <source>
        <dbReference type="ARBA" id="ARBA00022737"/>
    </source>
</evidence>
<dbReference type="Gene3D" id="3.40.50.300">
    <property type="entry name" value="P-loop containing nucleotide triphosphate hydrolases"/>
    <property type="match status" value="2"/>
</dbReference>